<dbReference type="EMBL" id="CAJHJT010000012">
    <property type="protein sequence ID" value="CAD7000131.1"/>
    <property type="molecule type" value="Genomic_DNA"/>
</dbReference>
<dbReference type="AlphaFoldDB" id="A0A811UN26"/>
<keyword evidence="2" id="KW-1185">Reference proteome</keyword>
<reference evidence="1" key="1">
    <citation type="submission" date="2020-11" db="EMBL/GenBank/DDBJ databases">
        <authorList>
            <person name="Whitehead M."/>
        </authorList>
    </citation>
    <scope>NUCLEOTIDE SEQUENCE</scope>
    <source>
        <strain evidence="1">EGII</strain>
    </source>
</reference>
<comment type="caution">
    <text evidence="1">The sequence shown here is derived from an EMBL/GenBank/DDBJ whole genome shotgun (WGS) entry which is preliminary data.</text>
</comment>
<sequence>MTPSRKRNYTNAVATQQPQELIQSSCEEHAGGNHNSVFAPAASDAPPYIDITTHSHTLTQTLAAFTASAFSSTAKSSSTSLRSW</sequence>
<dbReference type="Proteomes" id="UP000606786">
    <property type="component" value="Unassembled WGS sequence"/>
</dbReference>
<organism evidence="1 2">
    <name type="scientific">Ceratitis capitata</name>
    <name type="common">Mediterranean fruit fly</name>
    <name type="synonym">Tephritis capitata</name>
    <dbReference type="NCBI Taxonomy" id="7213"/>
    <lineage>
        <taxon>Eukaryota</taxon>
        <taxon>Metazoa</taxon>
        <taxon>Ecdysozoa</taxon>
        <taxon>Arthropoda</taxon>
        <taxon>Hexapoda</taxon>
        <taxon>Insecta</taxon>
        <taxon>Pterygota</taxon>
        <taxon>Neoptera</taxon>
        <taxon>Endopterygota</taxon>
        <taxon>Diptera</taxon>
        <taxon>Brachycera</taxon>
        <taxon>Muscomorpha</taxon>
        <taxon>Tephritoidea</taxon>
        <taxon>Tephritidae</taxon>
        <taxon>Ceratitis</taxon>
        <taxon>Ceratitis</taxon>
    </lineage>
</organism>
<name>A0A811UN26_CERCA</name>
<proteinExistence type="predicted"/>
<evidence type="ECO:0000313" key="1">
    <source>
        <dbReference type="EMBL" id="CAD7000131.1"/>
    </source>
</evidence>
<protein>
    <submittedName>
        <fullName evidence="1">(Mediterranean fruit fly) hypothetical protein</fullName>
    </submittedName>
</protein>
<gene>
    <name evidence="1" type="ORF">CCAP1982_LOCUS8624</name>
</gene>
<evidence type="ECO:0000313" key="2">
    <source>
        <dbReference type="Proteomes" id="UP000606786"/>
    </source>
</evidence>
<accession>A0A811UN26</accession>